<gene>
    <name evidence="8" type="primary">levB</name>
    <name evidence="8" type="ORF">GCM10025862_10450</name>
</gene>
<keyword evidence="2 4" id="KW-0378">Hydrolase</keyword>
<evidence type="ECO:0000256" key="2">
    <source>
        <dbReference type="ARBA" id="ARBA00022801"/>
    </source>
</evidence>
<dbReference type="InterPro" id="IPR001362">
    <property type="entry name" value="Glyco_hydro_32"/>
</dbReference>
<dbReference type="InterPro" id="IPR013189">
    <property type="entry name" value="Glyco_hydro_32_C"/>
</dbReference>
<evidence type="ECO:0000256" key="1">
    <source>
        <dbReference type="ARBA" id="ARBA00009902"/>
    </source>
</evidence>
<accession>A0ABQ6HNG6</accession>
<dbReference type="Pfam" id="PF08244">
    <property type="entry name" value="Glyco_hydro_32C"/>
    <property type="match status" value="1"/>
</dbReference>
<dbReference type="PANTHER" id="PTHR42800:SF1">
    <property type="entry name" value="EXOINULINASE INUD (AFU_ORTHOLOGUE AFUA_5G00480)"/>
    <property type="match status" value="1"/>
</dbReference>
<reference evidence="9" key="1">
    <citation type="journal article" date="2019" name="Int. J. Syst. Evol. Microbiol.">
        <title>The Global Catalogue of Microorganisms (GCM) 10K type strain sequencing project: providing services to taxonomists for standard genome sequencing and annotation.</title>
        <authorList>
            <consortium name="The Broad Institute Genomics Platform"/>
            <consortium name="The Broad Institute Genome Sequencing Center for Infectious Disease"/>
            <person name="Wu L."/>
            <person name="Ma J."/>
        </authorList>
    </citation>
    <scope>NUCLEOTIDE SEQUENCE [LARGE SCALE GENOMIC DNA]</scope>
    <source>
        <strain evidence="9">NBRC 105830</strain>
    </source>
</reference>
<proteinExistence type="inferred from homology"/>
<keyword evidence="9" id="KW-1185">Reference proteome</keyword>
<dbReference type="EMBL" id="BSUJ01000001">
    <property type="protein sequence ID" value="GMA19024.1"/>
    <property type="molecule type" value="Genomic_DNA"/>
</dbReference>
<dbReference type="InterPro" id="IPR023296">
    <property type="entry name" value="Glyco_hydro_beta-prop_sf"/>
</dbReference>
<dbReference type="SUPFAM" id="SSF49899">
    <property type="entry name" value="Concanavalin A-like lectins/glucanases"/>
    <property type="match status" value="1"/>
</dbReference>
<dbReference type="CDD" id="cd18622">
    <property type="entry name" value="GH32_Inu-like"/>
    <property type="match status" value="1"/>
</dbReference>
<keyword evidence="3 4" id="KW-0326">Glycosidase</keyword>
<organism evidence="8 9">
    <name type="scientific">Arsenicicoccus piscis</name>
    <dbReference type="NCBI Taxonomy" id="673954"/>
    <lineage>
        <taxon>Bacteria</taxon>
        <taxon>Bacillati</taxon>
        <taxon>Actinomycetota</taxon>
        <taxon>Actinomycetes</taxon>
        <taxon>Micrococcales</taxon>
        <taxon>Intrasporangiaceae</taxon>
        <taxon>Arsenicicoccus</taxon>
    </lineage>
</organism>
<dbReference type="PANTHER" id="PTHR42800">
    <property type="entry name" value="EXOINULINASE INUD (AFU_ORTHOLOGUE AFUA_5G00480)"/>
    <property type="match status" value="1"/>
</dbReference>
<comment type="caution">
    <text evidence="8">The sequence shown here is derived from an EMBL/GenBank/DDBJ whole genome shotgun (WGS) entry which is preliminary data.</text>
</comment>
<name>A0ABQ6HNG6_9MICO</name>
<evidence type="ECO:0000259" key="7">
    <source>
        <dbReference type="Pfam" id="PF08244"/>
    </source>
</evidence>
<dbReference type="Pfam" id="PF00251">
    <property type="entry name" value="Glyco_hydro_32N"/>
    <property type="match status" value="1"/>
</dbReference>
<dbReference type="RefSeq" id="WP_284283976.1">
    <property type="nucleotide sequence ID" value="NZ_BSUJ01000001.1"/>
</dbReference>
<dbReference type="SUPFAM" id="SSF75005">
    <property type="entry name" value="Arabinanase/levansucrase/invertase"/>
    <property type="match status" value="1"/>
</dbReference>
<dbReference type="Gene3D" id="2.115.10.20">
    <property type="entry name" value="Glycosyl hydrolase domain, family 43"/>
    <property type="match status" value="1"/>
</dbReference>
<comment type="similarity">
    <text evidence="1 4">Belongs to the glycosyl hydrolase 32 family.</text>
</comment>
<feature type="compositionally biased region" description="Low complexity" evidence="5">
    <location>
        <begin position="20"/>
        <end position="38"/>
    </location>
</feature>
<evidence type="ECO:0000256" key="5">
    <source>
        <dbReference type="SAM" id="MobiDB-lite"/>
    </source>
</evidence>
<dbReference type="Gene3D" id="2.60.120.560">
    <property type="entry name" value="Exo-inulinase, domain 1"/>
    <property type="match status" value="1"/>
</dbReference>
<protein>
    <submittedName>
        <fullName evidence="8">Levanbiose-producing levanase</fullName>
    </submittedName>
</protein>
<evidence type="ECO:0000313" key="8">
    <source>
        <dbReference type="EMBL" id="GMA19024.1"/>
    </source>
</evidence>
<feature type="domain" description="Glycosyl hydrolase family 32 C-terminal" evidence="7">
    <location>
        <begin position="369"/>
        <end position="507"/>
    </location>
</feature>
<evidence type="ECO:0000259" key="6">
    <source>
        <dbReference type="Pfam" id="PF00251"/>
    </source>
</evidence>
<dbReference type="SMART" id="SM00640">
    <property type="entry name" value="Glyco_32"/>
    <property type="match status" value="1"/>
</dbReference>
<feature type="domain" description="Glycosyl hydrolase family 32 N-terminal" evidence="6">
    <location>
        <begin position="52"/>
        <end position="361"/>
    </location>
</feature>
<evidence type="ECO:0000256" key="3">
    <source>
        <dbReference type="ARBA" id="ARBA00023295"/>
    </source>
</evidence>
<dbReference type="InterPro" id="IPR013148">
    <property type="entry name" value="Glyco_hydro_32_N"/>
</dbReference>
<dbReference type="Proteomes" id="UP001157109">
    <property type="component" value="Unassembled WGS sequence"/>
</dbReference>
<feature type="region of interest" description="Disordered" evidence="5">
    <location>
        <begin position="17"/>
        <end position="47"/>
    </location>
</feature>
<evidence type="ECO:0000313" key="9">
    <source>
        <dbReference type="Proteomes" id="UP001157109"/>
    </source>
</evidence>
<evidence type="ECO:0000256" key="4">
    <source>
        <dbReference type="RuleBase" id="RU362110"/>
    </source>
</evidence>
<sequence>MGLSLMLTAMGCTNATPGHGSSADASRTAGSTAGAASSVPAINPTSRRDTYHFTVPDHWKNDPQRPIWFDGAFHYYYLYNADYPREVGTAWRHATTKDNVTFTDQGVAIPKKTNANFDVWSGSVVEDTTGSAGFGKGAIVALVTQMDHPTPQQIVDASGPQAQFLWYSVDRGKTFKPYGERPVMPKPGVRDFRDPKVIRDEARQQWVTVLAEGNKVGFYTSPDLKSWTYVSGYVRDDLGTLECPDLFTIRTASGQTKWVLGVSGNQTPSGGPNTYAYWVGSFDGRAFTPDDPTVQWLDHGNDWYGAVTYADPTSDQRRFAIGWMNNWAYANQPAPTWTSDGFTGTDSIVRELRLVDEGGRMSLRSAPVSTLRQRASRTIDLGTVPVDGTRVMPYHGESYVLDADLTWSQHTPETNVGIQVRRSADGSRHGDIGVYGDYAYVNRAHAGNPGRFAETKSPFDLSRGSVHVTVLVDRSTIEVFFDDGRSVHSNLAFAEPGDDGLAFYGVGGG</sequence>
<dbReference type="InterPro" id="IPR013320">
    <property type="entry name" value="ConA-like_dom_sf"/>
</dbReference>